<feature type="domain" description="SIS" evidence="5">
    <location>
        <begin position="190"/>
        <end position="330"/>
    </location>
</feature>
<dbReference type="PROSITE" id="PS51071">
    <property type="entry name" value="HTH_RPIR"/>
    <property type="match status" value="1"/>
</dbReference>
<dbReference type="SUPFAM" id="SSF46689">
    <property type="entry name" value="Homeodomain-like"/>
    <property type="match status" value="1"/>
</dbReference>
<sequence>MEVAPASTPITSPGSLMTGSPRPAWAVAGGTSDCVTVRVWGLTRPGSKNNFRQKTEYSEGIFVTSGALARVETELPGLPEALRRVGEVILGDPAEAARSTIIALAERAGSSPATVTRFCRAFGFSGYAELRVALATETGRAAQAGWGAGVGHEIGPDDPLDAAIEVMAAADTRLIQDTAAGLDLDVLTQVADAIVAAPRVLLVGVSTSGIVANMLEGWLRRIGIPGWSAGDAHVALSEAALMKAGDVAIGISHRGRTREVMETLAEASSHGALTVAVTSFARSPLAELADLVLTTASRETTFRLGGLAAVHSQLFVLDAVYVAVAQRTYERTNEAFERTISAVESHRVERSP</sequence>
<proteinExistence type="predicted"/>
<evidence type="ECO:0000313" key="6">
    <source>
        <dbReference type="EMBL" id="GAA2210172.1"/>
    </source>
</evidence>
<dbReference type="CDD" id="cd05013">
    <property type="entry name" value="SIS_RpiR"/>
    <property type="match status" value="1"/>
</dbReference>
<evidence type="ECO:0000259" key="4">
    <source>
        <dbReference type="PROSITE" id="PS51071"/>
    </source>
</evidence>
<dbReference type="InterPro" id="IPR035472">
    <property type="entry name" value="RpiR-like_SIS"/>
</dbReference>
<dbReference type="InterPro" id="IPR000281">
    <property type="entry name" value="HTH_RpiR"/>
</dbReference>
<dbReference type="PANTHER" id="PTHR30514">
    <property type="entry name" value="GLUCOKINASE"/>
    <property type="match status" value="1"/>
</dbReference>
<dbReference type="Gene3D" id="3.40.50.10490">
    <property type="entry name" value="Glucose-6-phosphate isomerase like protein, domain 1"/>
    <property type="match status" value="1"/>
</dbReference>
<protein>
    <submittedName>
        <fullName evidence="6">MurR/RpiR family transcriptional regulator</fullName>
    </submittedName>
</protein>
<reference evidence="6 7" key="1">
    <citation type="journal article" date="2019" name="Int. J. Syst. Evol. Microbiol.">
        <title>The Global Catalogue of Microorganisms (GCM) 10K type strain sequencing project: providing services to taxonomists for standard genome sequencing and annotation.</title>
        <authorList>
            <consortium name="The Broad Institute Genomics Platform"/>
            <consortium name="The Broad Institute Genome Sequencing Center for Infectious Disease"/>
            <person name="Wu L."/>
            <person name="Ma J."/>
        </authorList>
    </citation>
    <scope>NUCLEOTIDE SEQUENCE [LARGE SCALE GENOMIC DNA]</scope>
    <source>
        <strain evidence="6 7">JCM 16114</strain>
    </source>
</reference>
<dbReference type="InterPro" id="IPR046348">
    <property type="entry name" value="SIS_dom_sf"/>
</dbReference>
<dbReference type="Gene3D" id="1.10.10.10">
    <property type="entry name" value="Winged helix-like DNA-binding domain superfamily/Winged helix DNA-binding domain"/>
    <property type="match status" value="1"/>
</dbReference>
<keyword evidence="2" id="KW-0238">DNA-binding</keyword>
<dbReference type="EMBL" id="BAAAQX010000015">
    <property type="protein sequence ID" value="GAA2210172.1"/>
    <property type="molecule type" value="Genomic_DNA"/>
</dbReference>
<evidence type="ECO:0000313" key="7">
    <source>
        <dbReference type="Proteomes" id="UP001499843"/>
    </source>
</evidence>
<evidence type="ECO:0000256" key="1">
    <source>
        <dbReference type="ARBA" id="ARBA00023015"/>
    </source>
</evidence>
<dbReference type="InterPro" id="IPR001347">
    <property type="entry name" value="SIS_dom"/>
</dbReference>
<comment type="caution">
    <text evidence="6">The sequence shown here is derived from an EMBL/GenBank/DDBJ whole genome shotgun (WGS) entry which is preliminary data.</text>
</comment>
<feature type="domain" description="HTH rpiR-type" evidence="4">
    <location>
        <begin position="65"/>
        <end position="141"/>
    </location>
</feature>
<keyword evidence="3" id="KW-0804">Transcription</keyword>
<dbReference type="InterPro" id="IPR047640">
    <property type="entry name" value="RpiR-like"/>
</dbReference>
<dbReference type="InterPro" id="IPR036388">
    <property type="entry name" value="WH-like_DNA-bd_sf"/>
</dbReference>
<dbReference type="PROSITE" id="PS51464">
    <property type="entry name" value="SIS"/>
    <property type="match status" value="1"/>
</dbReference>
<dbReference type="Pfam" id="PF01418">
    <property type="entry name" value="HTH_6"/>
    <property type="match status" value="1"/>
</dbReference>
<organism evidence="6 7">
    <name type="scientific">Nonomuraea monospora</name>
    <dbReference type="NCBI Taxonomy" id="568818"/>
    <lineage>
        <taxon>Bacteria</taxon>
        <taxon>Bacillati</taxon>
        <taxon>Actinomycetota</taxon>
        <taxon>Actinomycetes</taxon>
        <taxon>Streptosporangiales</taxon>
        <taxon>Streptosporangiaceae</taxon>
        <taxon>Nonomuraea</taxon>
    </lineage>
</organism>
<evidence type="ECO:0000256" key="3">
    <source>
        <dbReference type="ARBA" id="ARBA00023163"/>
    </source>
</evidence>
<dbReference type="SUPFAM" id="SSF53697">
    <property type="entry name" value="SIS domain"/>
    <property type="match status" value="1"/>
</dbReference>
<gene>
    <name evidence="6" type="ORF">GCM10009850_056310</name>
</gene>
<dbReference type="Proteomes" id="UP001499843">
    <property type="component" value="Unassembled WGS sequence"/>
</dbReference>
<dbReference type="PANTHER" id="PTHR30514:SF1">
    <property type="entry name" value="HTH-TYPE TRANSCRIPTIONAL REGULATOR HEXR-RELATED"/>
    <property type="match status" value="1"/>
</dbReference>
<keyword evidence="1" id="KW-0805">Transcription regulation</keyword>
<name>A0ABN3CL23_9ACTN</name>
<dbReference type="Pfam" id="PF01380">
    <property type="entry name" value="SIS"/>
    <property type="match status" value="1"/>
</dbReference>
<dbReference type="InterPro" id="IPR009057">
    <property type="entry name" value="Homeodomain-like_sf"/>
</dbReference>
<evidence type="ECO:0000259" key="5">
    <source>
        <dbReference type="PROSITE" id="PS51464"/>
    </source>
</evidence>
<accession>A0ABN3CL23</accession>
<evidence type="ECO:0000256" key="2">
    <source>
        <dbReference type="ARBA" id="ARBA00023125"/>
    </source>
</evidence>
<keyword evidence="7" id="KW-1185">Reference proteome</keyword>